<sequence>MRLQRALAVGALLVMSASVAACGNDGKDGSGAIGGIGNSDGDGKASGGGAAKGGLPSASSIADISDYLNQHGACLDLQPGDEYDAGSLAGHDPAWDIPDDRGAAVWGVRERYVCRDNYDDSTTLALVDMKKFQGALKTSGVTSGVLVGQDFLVVPGGSETAQDLKTSGLKYLTCDPKFTMPSGYKKEPALVDGCVLTNYFRHL</sequence>
<dbReference type="OrthoDB" id="4333878at2"/>
<evidence type="ECO:0000313" key="2">
    <source>
        <dbReference type="EMBL" id="KUN10521.1"/>
    </source>
</evidence>
<reference evidence="2 3" key="1">
    <citation type="submission" date="2015-10" db="EMBL/GenBank/DDBJ databases">
        <title>Draft genome sequence of Streptomyces yokosukanensis DSM 40224, type strain for the species Streptomyces yokosukanensis.</title>
        <authorList>
            <person name="Ruckert C."/>
            <person name="Winkler A."/>
            <person name="Kalinowski J."/>
            <person name="Kampfer P."/>
            <person name="Glaeser S."/>
        </authorList>
    </citation>
    <scope>NUCLEOTIDE SEQUENCE [LARGE SCALE GENOMIC DNA]</scope>
    <source>
        <strain evidence="2 3">DSM 40224</strain>
    </source>
</reference>
<proteinExistence type="predicted"/>
<feature type="chain" id="PRO_5007102633" description="Lipoprotein" evidence="1">
    <location>
        <begin position="21"/>
        <end position="203"/>
    </location>
</feature>
<comment type="caution">
    <text evidence="2">The sequence shown here is derived from an EMBL/GenBank/DDBJ whole genome shotgun (WGS) entry which is preliminary data.</text>
</comment>
<evidence type="ECO:0000256" key="1">
    <source>
        <dbReference type="SAM" id="SignalP"/>
    </source>
</evidence>
<keyword evidence="1" id="KW-0732">Signal</keyword>
<dbReference type="Proteomes" id="UP000053127">
    <property type="component" value="Unassembled WGS sequence"/>
</dbReference>
<dbReference type="STRING" id="67386.AQI95_02075"/>
<accession>A0A101PFG1</accession>
<protein>
    <recommendedName>
        <fullName evidence="4">Lipoprotein</fullName>
    </recommendedName>
</protein>
<dbReference type="AlphaFoldDB" id="A0A101PFG1"/>
<evidence type="ECO:0008006" key="4">
    <source>
        <dbReference type="Google" id="ProtNLM"/>
    </source>
</evidence>
<dbReference type="PROSITE" id="PS51257">
    <property type="entry name" value="PROKAR_LIPOPROTEIN"/>
    <property type="match status" value="1"/>
</dbReference>
<gene>
    <name evidence="2" type="ORF">AQI95_02075</name>
</gene>
<dbReference type="EMBL" id="LMWN01000001">
    <property type="protein sequence ID" value="KUN10521.1"/>
    <property type="molecule type" value="Genomic_DNA"/>
</dbReference>
<keyword evidence="3" id="KW-1185">Reference proteome</keyword>
<name>A0A101PFG1_9ACTN</name>
<organism evidence="2 3">
    <name type="scientific">Streptomyces yokosukanensis</name>
    <dbReference type="NCBI Taxonomy" id="67386"/>
    <lineage>
        <taxon>Bacteria</taxon>
        <taxon>Bacillati</taxon>
        <taxon>Actinomycetota</taxon>
        <taxon>Actinomycetes</taxon>
        <taxon>Kitasatosporales</taxon>
        <taxon>Streptomycetaceae</taxon>
        <taxon>Streptomyces</taxon>
    </lineage>
</organism>
<feature type="signal peptide" evidence="1">
    <location>
        <begin position="1"/>
        <end position="20"/>
    </location>
</feature>
<dbReference type="RefSeq" id="WP_067116217.1">
    <property type="nucleotide sequence ID" value="NZ_KQ948206.1"/>
</dbReference>
<evidence type="ECO:0000313" key="3">
    <source>
        <dbReference type="Proteomes" id="UP000053127"/>
    </source>
</evidence>